<organism evidence="2 3">
    <name type="scientific">Phaedon cochleariae</name>
    <name type="common">Mustard beetle</name>
    <dbReference type="NCBI Taxonomy" id="80249"/>
    <lineage>
        <taxon>Eukaryota</taxon>
        <taxon>Metazoa</taxon>
        <taxon>Ecdysozoa</taxon>
        <taxon>Arthropoda</taxon>
        <taxon>Hexapoda</taxon>
        <taxon>Insecta</taxon>
        <taxon>Pterygota</taxon>
        <taxon>Neoptera</taxon>
        <taxon>Endopterygota</taxon>
        <taxon>Coleoptera</taxon>
        <taxon>Polyphaga</taxon>
        <taxon>Cucujiformia</taxon>
        <taxon>Chrysomeloidea</taxon>
        <taxon>Chrysomelidae</taxon>
        <taxon>Chrysomelinae</taxon>
        <taxon>Chrysomelini</taxon>
        <taxon>Phaedon</taxon>
    </lineage>
</organism>
<reference evidence="2" key="1">
    <citation type="submission" date="2022-01" db="EMBL/GenBank/DDBJ databases">
        <authorList>
            <person name="King R."/>
        </authorList>
    </citation>
    <scope>NUCLEOTIDE SEQUENCE</scope>
</reference>
<name>A0A9N9X7I8_PHACE</name>
<dbReference type="EMBL" id="OU896713">
    <property type="protein sequence ID" value="CAG9824111.1"/>
    <property type="molecule type" value="Genomic_DNA"/>
</dbReference>
<sequence length="237" mass="27474">MRDRKLIKLDEIRQKLGKNIEILSKQKRFLIIKYPCTSSFRYRYLPAADALFNQKCSVNFEKGDSIPKDQHDIPNEQRKLAGRPSGVAGQNGRAAARKYRTLPVRRMHKKLEEYFSDDIMILRQKDRANMIVTGKPVANIICDYQRQNKCSENLDAEKFRIVEAIAKLIKNLIKLMRTSLEFYPSPEEISSEQENNKLLPDILKTFLDIIINKKSSSLEKNSIEQALMQAARQRSLS</sequence>
<evidence type="ECO:0000313" key="2">
    <source>
        <dbReference type="EMBL" id="CAG9824111.1"/>
    </source>
</evidence>
<accession>A0A9N9X7I8</accession>
<reference evidence="2" key="2">
    <citation type="submission" date="2022-10" db="EMBL/GenBank/DDBJ databases">
        <authorList>
            <consortium name="ENA_rothamsted_submissions"/>
            <consortium name="culmorum"/>
            <person name="King R."/>
        </authorList>
    </citation>
    <scope>NUCLEOTIDE SEQUENCE</scope>
</reference>
<feature type="region of interest" description="Disordered" evidence="1">
    <location>
        <begin position="64"/>
        <end position="92"/>
    </location>
</feature>
<dbReference type="AlphaFoldDB" id="A0A9N9X7I8"/>
<dbReference type="OrthoDB" id="10069752at2759"/>
<protein>
    <submittedName>
        <fullName evidence="2">Uncharacterized protein</fullName>
    </submittedName>
</protein>
<feature type="compositionally biased region" description="Basic and acidic residues" evidence="1">
    <location>
        <begin position="64"/>
        <end position="79"/>
    </location>
</feature>
<gene>
    <name evidence="2" type="ORF">PHAECO_LOCUS10692</name>
</gene>
<proteinExistence type="predicted"/>
<dbReference type="Proteomes" id="UP001153737">
    <property type="component" value="Chromosome 7"/>
</dbReference>
<evidence type="ECO:0000313" key="3">
    <source>
        <dbReference type="Proteomes" id="UP001153737"/>
    </source>
</evidence>
<keyword evidence="3" id="KW-1185">Reference proteome</keyword>
<evidence type="ECO:0000256" key="1">
    <source>
        <dbReference type="SAM" id="MobiDB-lite"/>
    </source>
</evidence>